<dbReference type="Proteomes" id="UP001159641">
    <property type="component" value="Unassembled WGS sequence"/>
</dbReference>
<evidence type="ECO:0000313" key="3">
    <source>
        <dbReference type="Proteomes" id="UP001159641"/>
    </source>
</evidence>
<comment type="caution">
    <text evidence="2">The sequence shown here is derived from an EMBL/GenBank/DDBJ whole genome shotgun (WGS) entry which is preliminary data.</text>
</comment>
<feature type="compositionally biased region" description="Pro residues" evidence="1">
    <location>
        <begin position="415"/>
        <end position="433"/>
    </location>
</feature>
<feature type="region of interest" description="Disordered" evidence="1">
    <location>
        <begin position="199"/>
        <end position="220"/>
    </location>
</feature>
<evidence type="ECO:0000313" key="2">
    <source>
        <dbReference type="EMBL" id="KAJ8778713.1"/>
    </source>
</evidence>
<reference evidence="2 3" key="1">
    <citation type="submission" date="2022-11" db="EMBL/GenBank/DDBJ databases">
        <title>Whole genome sequence of Eschrichtius robustus ER-17-0199.</title>
        <authorList>
            <person name="Bruniche-Olsen A."/>
            <person name="Black A.N."/>
            <person name="Fields C.J."/>
            <person name="Walden K."/>
            <person name="Dewoody J.A."/>
        </authorList>
    </citation>
    <scope>NUCLEOTIDE SEQUENCE [LARGE SCALE GENOMIC DNA]</scope>
    <source>
        <strain evidence="2">ER-17-0199</strain>
        <tissue evidence="2">Blubber</tissue>
    </source>
</reference>
<protein>
    <submittedName>
        <fullName evidence="2">Uncharacterized protein</fullName>
    </submittedName>
</protein>
<sequence>MGPGGPSRDGVTRAGRLPPGAPVACLWPAMLVRERLWSVLVVRLHQHAPHPVTSAVMLCCRAGGGHAVTPILIGRVLSARPARHPEGPAGVFQGERRQMLFQCQSVSILFSRSCERDSGTIRHLNFDSNLLLLPLSLLFPHLAHPSSVSAPPLVSNPVLTVGRQTTAPATMSTAASGTTMGLVEQGRCPASAKSLLNKKADGVKPQTNSTKNSAAATSPKGTLPPAALVLNPSAPRFSALPYPGCVVATCREAWDPEAGGGRYTSMAVLACGCPEGSGVPAGEGWADVRSEGPASSSPHLEGPVQGTELVVQGCGQRVPALLPSMLCACGVLYRAGHPEGLGFAGPQEPQSTVIHNPVDGIKESSDSTHTTIEDEDTKGTPAPRLRGQRGGPLAAPRVPDILSSVRRGSGTPEGEGPPPCPPPAPISPLPTPSPRICDILSSVRRGSGTPEAEGPLPTPSLRISDILNTVRRGSGTPEAQGPPPCPPPALPGSPPTLCK</sequence>
<dbReference type="AlphaFoldDB" id="A0AB34GFL1"/>
<dbReference type="EMBL" id="JAIQCJ010002240">
    <property type="protein sequence ID" value="KAJ8778713.1"/>
    <property type="molecule type" value="Genomic_DNA"/>
</dbReference>
<gene>
    <name evidence="2" type="ORF">J1605_013390</name>
</gene>
<proteinExistence type="predicted"/>
<feature type="compositionally biased region" description="Pro residues" evidence="1">
    <location>
        <begin position="480"/>
        <end position="499"/>
    </location>
</feature>
<keyword evidence="3" id="KW-1185">Reference proteome</keyword>
<name>A0AB34GFL1_ESCRO</name>
<organism evidence="2 3">
    <name type="scientific">Eschrichtius robustus</name>
    <name type="common">California gray whale</name>
    <name type="synonym">Eschrichtius gibbosus</name>
    <dbReference type="NCBI Taxonomy" id="9764"/>
    <lineage>
        <taxon>Eukaryota</taxon>
        <taxon>Metazoa</taxon>
        <taxon>Chordata</taxon>
        <taxon>Craniata</taxon>
        <taxon>Vertebrata</taxon>
        <taxon>Euteleostomi</taxon>
        <taxon>Mammalia</taxon>
        <taxon>Eutheria</taxon>
        <taxon>Laurasiatheria</taxon>
        <taxon>Artiodactyla</taxon>
        <taxon>Whippomorpha</taxon>
        <taxon>Cetacea</taxon>
        <taxon>Mysticeti</taxon>
        <taxon>Eschrichtiidae</taxon>
        <taxon>Eschrichtius</taxon>
    </lineage>
</organism>
<accession>A0AB34GFL1</accession>
<feature type="compositionally biased region" description="Polar residues" evidence="1">
    <location>
        <begin position="205"/>
        <end position="220"/>
    </location>
</feature>
<feature type="region of interest" description="Disordered" evidence="1">
    <location>
        <begin position="343"/>
        <end position="499"/>
    </location>
</feature>
<evidence type="ECO:0000256" key="1">
    <source>
        <dbReference type="SAM" id="MobiDB-lite"/>
    </source>
</evidence>